<sequence>MPEFDPVPLPRYDGPETAPQSLIADITAWIGSDALRHLVNAFGGDPLGRDPDSYLDYLDAFSAEHWDFRAGRERFETRAKELSAPCEAEVRAAARALGLGGIASPNWERYTHVLVLGGLAGSCLLRADFAARLLKSGVTADRVTGVGGFRPLTEAEVESAARTGLDCGRFEVDAMAAGLKRAFGIAAEPEVEIGGDPHREPERAWQVAAYASEGRTVHVIAAPSSQPERRRADTVDTCRFWADRVAGLVPGDRILVVTSAPFVPFQHCEAIAHMGLPHGCGIDTVGVDHASAPEPHLRQEYTASAYLQEVRSAIRSMRRLHSAAQRHR</sequence>
<reference evidence="2" key="1">
    <citation type="submission" date="2019-04" db="EMBL/GenBank/DDBJ databases">
        <title>Nocardioides xinjiangensis sp. nov.</title>
        <authorList>
            <person name="Liu S."/>
        </authorList>
    </citation>
    <scope>NUCLEOTIDE SEQUENCE [LARGE SCALE GENOMIC DNA]</scope>
    <source>
        <strain evidence="2">18</strain>
    </source>
</reference>
<dbReference type="Proteomes" id="UP000308760">
    <property type="component" value="Unassembled WGS sequence"/>
</dbReference>
<evidence type="ECO:0000313" key="2">
    <source>
        <dbReference type="Proteomes" id="UP000308760"/>
    </source>
</evidence>
<gene>
    <name evidence="1" type="ORF">FAB82_09940</name>
</gene>
<dbReference type="RefSeq" id="WP_136534390.1">
    <property type="nucleotide sequence ID" value="NZ_STGY01000041.1"/>
</dbReference>
<evidence type="ECO:0000313" key="1">
    <source>
        <dbReference type="EMBL" id="THV41705.1"/>
    </source>
</evidence>
<reference evidence="1 2" key="2">
    <citation type="submission" date="2019-05" db="EMBL/GenBank/DDBJ databases">
        <title>Glycomyces buryatensis sp. nov.</title>
        <authorList>
            <person name="Nikitina E."/>
        </authorList>
    </citation>
    <scope>NUCLEOTIDE SEQUENCE [LARGE SCALE GENOMIC DNA]</scope>
    <source>
        <strain evidence="1 2">18</strain>
    </source>
</reference>
<comment type="caution">
    <text evidence="1">The sequence shown here is derived from an EMBL/GenBank/DDBJ whole genome shotgun (WGS) entry which is preliminary data.</text>
</comment>
<dbReference type="OrthoDB" id="4683304at2"/>
<keyword evidence="2" id="KW-1185">Reference proteome</keyword>
<accession>A0A4S8QFJ4</accession>
<dbReference type="AlphaFoldDB" id="A0A4S8QFJ4"/>
<proteinExistence type="predicted"/>
<organism evidence="1 2">
    <name type="scientific">Glycomyces buryatensis</name>
    <dbReference type="NCBI Taxonomy" id="2570927"/>
    <lineage>
        <taxon>Bacteria</taxon>
        <taxon>Bacillati</taxon>
        <taxon>Actinomycetota</taxon>
        <taxon>Actinomycetes</taxon>
        <taxon>Glycomycetales</taxon>
        <taxon>Glycomycetaceae</taxon>
        <taxon>Glycomyces</taxon>
    </lineage>
</organism>
<protein>
    <submittedName>
        <fullName evidence="1">Uncharacterized protein</fullName>
    </submittedName>
</protein>
<dbReference type="EMBL" id="STGY01000041">
    <property type="protein sequence ID" value="THV41705.1"/>
    <property type="molecule type" value="Genomic_DNA"/>
</dbReference>
<name>A0A4S8QFJ4_9ACTN</name>